<evidence type="ECO:0000313" key="7">
    <source>
        <dbReference type="Proteomes" id="UP000287651"/>
    </source>
</evidence>
<keyword evidence="2" id="KW-0645">Protease</keyword>
<dbReference type="AlphaFoldDB" id="A0A426Z9P1"/>
<keyword evidence="5" id="KW-0812">Transmembrane</keyword>
<feature type="transmembrane region" description="Helical" evidence="5">
    <location>
        <begin position="156"/>
        <end position="175"/>
    </location>
</feature>
<protein>
    <recommendedName>
        <fullName evidence="8">Pyrrolidone-carboxylate peptidase</fullName>
    </recommendedName>
</protein>
<comment type="caution">
    <text evidence="6">The sequence shown here is derived from an EMBL/GenBank/DDBJ whole genome shotgun (WGS) entry which is preliminary data.</text>
</comment>
<evidence type="ECO:0000256" key="5">
    <source>
        <dbReference type="SAM" id="Phobius"/>
    </source>
</evidence>
<dbReference type="PANTHER" id="PTHR23402:SF1">
    <property type="entry name" value="PYROGLUTAMYL-PEPTIDASE I"/>
    <property type="match status" value="1"/>
</dbReference>
<keyword evidence="5" id="KW-1133">Transmembrane helix</keyword>
<keyword evidence="3" id="KW-0378">Hydrolase</keyword>
<evidence type="ECO:0000256" key="4">
    <source>
        <dbReference type="ARBA" id="ARBA00022807"/>
    </source>
</evidence>
<name>A0A426Z9P1_ENSVE</name>
<evidence type="ECO:0008006" key="8">
    <source>
        <dbReference type="Google" id="ProtNLM"/>
    </source>
</evidence>
<sequence>MTVLPISSPINTKFVFSAPGPSPRTLLPLCRSRTDRRCAPAQRRSSLKPLRTGIPPSLQTLAFGGVLARENSFQVASPLGDSEVASDQYPSLSVCDRSAVGRPPWRWRQAVTPFHTGFDLRHDHRTKLSFFESIKISDFSHPPFLRSSEGQRSSGNICLFPLLFFFFFFMVYQLHLGVNSGATRFTVENQAVNEATFRCPDEMGWKPQSFPSELLQTSLPVNEIVKALSKMGYNIMPSDDAGRFVCNFVYYHSLLFAEQNGIKSLFVHVPLFLTIDEETQMEFVASLLKELVSLH</sequence>
<evidence type="ECO:0000256" key="3">
    <source>
        <dbReference type="ARBA" id="ARBA00022801"/>
    </source>
</evidence>
<dbReference type="GO" id="GO:0006508">
    <property type="term" value="P:proteolysis"/>
    <property type="evidence" value="ECO:0007669"/>
    <property type="project" value="UniProtKB-KW"/>
</dbReference>
<dbReference type="PANTHER" id="PTHR23402">
    <property type="entry name" value="PROTEASE FAMILY C15 PYROGLUTAMYL-PEPTIDASE I-RELATED"/>
    <property type="match status" value="1"/>
</dbReference>
<dbReference type="Gene3D" id="3.40.630.20">
    <property type="entry name" value="Peptidase C15, pyroglutamyl peptidase I-like"/>
    <property type="match status" value="1"/>
</dbReference>
<dbReference type="InterPro" id="IPR036440">
    <property type="entry name" value="Peptidase_C15-like_sf"/>
</dbReference>
<dbReference type="InterPro" id="IPR016125">
    <property type="entry name" value="Peptidase_C15-like"/>
</dbReference>
<dbReference type="Pfam" id="PF01470">
    <property type="entry name" value="Peptidase_C15"/>
    <property type="match status" value="1"/>
</dbReference>
<dbReference type="Proteomes" id="UP000287651">
    <property type="component" value="Unassembled WGS sequence"/>
</dbReference>
<proteinExistence type="inferred from homology"/>
<evidence type="ECO:0000256" key="2">
    <source>
        <dbReference type="ARBA" id="ARBA00022670"/>
    </source>
</evidence>
<dbReference type="EMBL" id="AMZH03007688">
    <property type="protein sequence ID" value="RRT60681.1"/>
    <property type="molecule type" value="Genomic_DNA"/>
</dbReference>
<keyword evidence="5" id="KW-0472">Membrane</keyword>
<gene>
    <name evidence="6" type="ORF">B296_00033496</name>
</gene>
<reference evidence="6 7" key="1">
    <citation type="journal article" date="2014" name="Agronomy (Basel)">
        <title>A Draft Genome Sequence for Ensete ventricosum, the Drought-Tolerant Tree Against Hunger.</title>
        <authorList>
            <person name="Harrison J."/>
            <person name="Moore K.A."/>
            <person name="Paszkiewicz K."/>
            <person name="Jones T."/>
            <person name="Grant M."/>
            <person name="Ambacheew D."/>
            <person name="Muzemil S."/>
            <person name="Studholme D.J."/>
        </authorList>
    </citation>
    <scope>NUCLEOTIDE SEQUENCE [LARGE SCALE GENOMIC DNA]</scope>
</reference>
<dbReference type="SUPFAM" id="SSF53182">
    <property type="entry name" value="Pyrrolidone carboxyl peptidase (pyroglutamate aminopeptidase)"/>
    <property type="match status" value="1"/>
</dbReference>
<accession>A0A426Z9P1</accession>
<comment type="similarity">
    <text evidence="1">Belongs to the peptidase C15 family.</text>
</comment>
<evidence type="ECO:0000313" key="6">
    <source>
        <dbReference type="EMBL" id="RRT60681.1"/>
    </source>
</evidence>
<evidence type="ECO:0000256" key="1">
    <source>
        <dbReference type="ARBA" id="ARBA00006641"/>
    </source>
</evidence>
<dbReference type="GO" id="GO:0008234">
    <property type="term" value="F:cysteine-type peptidase activity"/>
    <property type="evidence" value="ECO:0007669"/>
    <property type="project" value="UniProtKB-KW"/>
</dbReference>
<keyword evidence="4" id="KW-0788">Thiol protease</keyword>
<organism evidence="6 7">
    <name type="scientific">Ensete ventricosum</name>
    <name type="common">Abyssinian banana</name>
    <name type="synonym">Musa ensete</name>
    <dbReference type="NCBI Taxonomy" id="4639"/>
    <lineage>
        <taxon>Eukaryota</taxon>
        <taxon>Viridiplantae</taxon>
        <taxon>Streptophyta</taxon>
        <taxon>Embryophyta</taxon>
        <taxon>Tracheophyta</taxon>
        <taxon>Spermatophyta</taxon>
        <taxon>Magnoliopsida</taxon>
        <taxon>Liliopsida</taxon>
        <taxon>Zingiberales</taxon>
        <taxon>Musaceae</taxon>
        <taxon>Ensete</taxon>
    </lineage>
</organism>
<dbReference type="FunFam" id="3.40.630.20:FF:000003">
    <property type="entry name" value="Pyrrolidone-carboxylate peptidase isoform A"/>
    <property type="match status" value="1"/>
</dbReference>